<reference evidence="6" key="1">
    <citation type="submission" date="2023-04" db="EMBL/GenBank/DDBJ databases">
        <authorList>
            <consortium name="ELIXIR-Norway"/>
        </authorList>
    </citation>
    <scope>NUCLEOTIDE SEQUENCE [LARGE SCALE GENOMIC DNA]</scope>
</reference>
<dbReference type="Proteomes" id="UP001176941">
    <property type="component" value="Chromosome 20"/>
</dbReference>
<evidence type="ECO:0000256" key="2">
    <source>
        <dbReference type="ARBA" id="ARBA00022741"/>
    </source>
</evidence>
<dbReference type="InterPro" id="IPR027417">
    <property type="entry name" value="P-loop_NTPase"/>
</dbReference>
<evidence type="ECO:0000313" key="7">
    <source>
        <dbReference type="Proteomes" id="UP001176941"/>
    </source>
</evidence>
<dbReference type="Pfam" id="PF05049">
    <property type="entry name" value="IIGP"/>
    <property type="match status" value="1"/>
</dbReference>
<organism evidence="6 7">
    <name type="scientific">Rangifer tarandus platyrhynchus</name>
    <name type="common">Svalbard reindeer</name>
    <dbReference type="NCBI Taxonomy" id="3082113"/>
    <lineage>
        <taxon>Eukaryota</taxon>
        <taxon>Metazoa</taxon>
        <taxon>Chordata</taxon>
        <taxon>Craniata</taxon>
        <taxon>Vertebrata</taxon>
        <taxon>Euteleostomi</taxon>
        <taxon>Mammalia</taxon>
        <taxon>Eutheria</taxon>
        <taxon>Laurasiatheria</taxon>
        <taxon>Artiodactyla</taxon>
        <taxon>Ruminantia</taxon>
        <taxon>Pecora</taxon>
        <taxon>Cervidae</taxon>
        <taxon>Odocoileinae</taxon>
        <taxon>Rangifer</taxon>
    </lineage>
</organism>
<dbReference type="PANTHER" id="PTHR32341:SF17">
    <property type="entry name" value="IRG-TYPE G DOMAIN-CONTAINING PROTEIN"/>
    <property type="match status" value="1"/>
</dbReference>
<name>A0ABN8YIU9_RANTA</name>
<proteinExistence type="inferred from homology"/>
<keyword evidence="3" id="KW-0378">Hydrolase</keyword>
<evidence type="ECO:0000259" key="5">
    <source>
        <dbReference type="PROSITE" id="PS51716"/>
    </source>
</evidence>
<dbReference type="SUPFAM" id="SSF52540">
    <property type="entry name" value="P-loop containing nucleoside triphosphate hydrolases"/>
    <property type="match status" value="1"/>
</dbReference>
<comment type="similarity">
    <text evidence="1">Belongs to the TRAFAC class dynamin-like GTPase superfamily. IRG family.</text>
</comment>
<evidence type="ECO:0000256" key="3">
    <source>
        <dbReference type="ARBA" id="ARBA00022801"/>
    </source>
</evidence>
<dbReference type="InterPro" id="IPR051515">
    <property type="entry name" value="IRG"/>
</dbReference>
<keyword evidence="4" id="KW-0342">GTP-binding</keyword>
<evidence type="ECO:0000256" key="1">
    <source>
        <dbReference type="ARBA" id="ARBA00005429"/>
    </source>
</evidence>
<dbReference type="InterPro" id="IPR007743">
    <property type="entry name" value="Immunity-related_GTPase-like"/>
</dbReference>
<dbReference type="InterPro" id="IPR030385">
    <property type="entry name" value="G_IRG_dom"/>
</dbReference>
<evidence type="ECO:0000256" key="4">
    <source>
        <dbReference type="ARBA" id="ARBA00023134"/>
    </source>
</evidence>
<gene>
    <name evidence="6" type="ORF">MRATA1EN1_LOCUS10454</name>
</gene>
<keyword evidence="2" id="KW-0547">Nucleotide-binding</keyword>
<dbReference type="PANTHER" id="PTHR32341">
    <property type="entry name" value="INTERFERON-INDUCIBLE GTPASE"/>
    <property type="match status" value="1"/>
</dbReference>
<evidence type="ECO:0000313" key="6">
    <source>
        <dbReference type="EMBL" id="CAI9161492.1"/>
    </source>
</evidence>
<dbReference type="PROSITE" id="PS51716">
    <property type="entry name" value="G_IRG"/>
    <property type="match status" value="1"/>
</dbReference>
<sequence length="449" mass="49658">MPGRWDILSQPCCLSSSPEDGELGVRQPMAREVFQSRLSQCKILELSKDTRALKEAFEAGDLPAVAAKLQSTLHSLENVRLDIGVTGGMGSGKSTFVNAIRGLGDEDPNSARTGVVEMTVDPTPYPHPKYPNVVFWDLPGVGTPAFRADKYFQRVQLFRYDFFLIITSESSTADLTELAREILRRGKRFYYIRSKVDVDIAASRSRRPSSFSEERVLNQIRDDCVQRLEAQGLRDPEVFLLSMFDLGKYDFHLLEESMVRDLESQKRHAFLVALPNVSKPTLERKAASLRQHIWLVATVACGANPRPVPGLPEVTCDLYMLTRALEGYRHSFGLDGGSLVRLAEQTGQPLHKILQVLQGPKTKVTEALVAELLGQASGDASAFSQKLLNVPILGSLASCSLSFATVYWMLRTSLDMAVSDAQSVLVQASLNSPNRRLPDGSDQWSQPGT</sequence>
<feature type="domain" description="IRG-type G" evidence="5">
    <location>
        <begin position="79"/>
        <end position="261"/>
    </location>
</feature>
<accession>A0ABN8YIU9</accession>
<dbReference type="EMBL" id="OX459956">
    <property type="protein sequence ID" value="CAI9161492.1"/>
    <property type="molecule type" value="Genomic_DNA"/>
</dbReference>
<keyword evidence="7" id="KW-1185">Reference proteome</keyword>
<protein>
    <recommendedName>
        <fullName evidence="5">IRG-type G domain-containing protein</fullName>
    </recommendedName>
</protein>
<dbReference type="Gene3D" id="3.40.50.300">
    <property type="entry name" value="P-loop containing nucleotide triphosphate hydrolases"/>
    <property type="match status" value="1"/>
</dbReference>